<proteinExistence type="predicted"/>
<comment type="caution">
    <text evidence="1">The sequence shown here is derived from an EMBL/GenBank/DDBJ whole genome shotgun (WGS) entry which is preliminary data.</text>
</comment>
<gene>
    <name evidence="1" type="ORF">PC117_g6046</name>
</gene>
<name>A0A8T1E5T3_9STRA</name>
<accession>A0A8T1E5T3</accession>
<protein>
    <submittedName>
        <fullName evidence="1">Uncharacterized protein</fullName>
    </submittedName>
</protein>
<dbReference type="EMBL" id="RCMK01000111">
    <property type="protein sequence ID" value="KAG2948422.1"/>
    <property type="molecule type" value="Genomic_DNA"/>
</dbReference>
<evidence type="ECO:0000313" key="2">
    <source>
        <dbReference type="Proteomes" id="UP000736787"/>
    </source>
</evidence>
<evidence type="ECO:0000313" key="1">
    <source>
        <dbReference type="EMBL" id="KAG2948422.1"/>
    </source>
</evidence>
<dbReference type="Proteomes" id="UP000736787">
    <property type="component" value="Unassembled WGS sequence"/>
</dbReference>
<sequence>MRRLLGEADQQDEMMWGSFVLGFFFGTEALSYGDQSQLTAQREQKELIM</sequence>
<dbReference type="AlphaFoldDB" id="A0A8T1E5T3"/>
<organism evidence="1 2">
    <name type="scientific">Phytophthora cactorum</name>
    <dbReference type="NCBI Taxonomy" id="29920"/>
    <lineage>
        <taxon>Eukaryota</taxon>
        <taxon>Sar</taxon>
        <taxon>Stramenopiles</taxon>
        <taxon>Oomycota</taxon>
        <taxon>Peronosporomycetes</taxon>
        <taxon>Peronosporales</taxon>
        <taxon>Peronosporaceae</taxon>
        <taxon>Phytophthora</taxon>
    </lineage>
</organism>
<reference evidence="1" key="1">
    <citation type="submission" date="2018-10" db="EMBL/GenBank/DDBJ databases">
        <title>Effector identification in a new, highly contiguous assembly of the strawberry crown rot pathogen Phytophthora cactorum.</title>
        <authorList>
            <person name="Armitage A.D."/>
            <person name="Nellist C.F."/>
            <person name="Bates H."/>
            <person name="Vickerstaff R.J."/>
            <person name="Harrison R.J."/>
        </authorList>
    </citation>
    <scope>NUCLEOTIDE SEQUENCE</scope>
    <source>
        <strain evidence="1">4040</strain>
    </source>
</reference>